<dbReference type="SMART" id="SM00360">
    <property type="entry name" value="RRM"/>
    <property type="match status" value="1"/>
</dbReference>
<keyword evidence="14" id="KW-1185">Reference proteome</keyword>
<evidence type="ECO:0000256" key="6">
    <source>
        <dbReference type="ARBA" id="ARBA00022884"/>
    </source>
</evidence>
<feature type="region of interest" description="Disordered" evidence="10">
    <location>
        <begin position="212"/>
        <end position="286"/>
    </location>
</feature>
<dbReference type="SUPFAM" id="SSF54928">
    <property type="entry name" value="RNA-binding domain, RBD"/>
    <property type="match status" value="1"/>
</dbReference>
<evidence type="ECO:0000256" key="2">
    <source>
        <dbReference type="ARBA" id="ARBA00008448"/>
    </source>
</evidence>
<evidence type="ECO:0000259" key="11">
    <source>
        <dbReference type="PROSITE" id="PS50102"/>
    </source>
</evidence>
<dbReference type="InterPro" id="IPR036443">
    <property type="entry name" value="Znf_RanBP2_sf"/>
</dbReference>
<keyword evidence="4 9" id="KW-0863">Zinc-finger</keyword>
<feature type="domain" description="RanBP2-type" evidence="12">
    <location>
        <begin position="345"/>
        <end position="374"/>
    </location>
</feature>
<evidence type="ECO:0000256" key="3">
    <source>
        <dbReference type="ARBA" id="ARBA00022723"/>
    </source>
</evidence>
<comment type="subcellular location">
    <subcellularLocation>
        <location evidence="1">Nucleus</location>
    </subcellularLocation>
</comment>
<dbReference type="EMBL" id="JAPMOS010000006">
    <property type="protein sequence ID" value="KAJ4461777.1"/>
    <property type="molecule type" value="Genomic_DNA"/>
</dbReference>
<dbReference type="SMART" id="SM00547">
    <property type="entry name" value="ZnF_RBZ"/>
    <property type="match status" value="4"/>
</dbReference>
<evidence type="ECO:0000313" key="14">
    <source>
        <dbReference type="Proteomes" id="UP001141327"/>
    </source>
</evidence>
<keyword evidence="3" id="KW-0479">Metal-binding</keyword>
<keyword evidence="5" id="KW-0862">Zinc</keyword>
<feature type="domain" description="RanBP2-type" evidence="12">
    <location>
        <begin position="480"/>
        <end position="509"/>
    </location>
</feature>
<protein>
    <submittedName>
        <fullName evidence="13">Uncharacterized protein</fullName>
    </submittedName>
</protein>
<name>A0ABQ8UVL1_9EUKA</name>
<dbReference type="InterPro" id="IPR035979">
    <property type="entry name" value="RBD_domain_sf"/>
</dbReference>
<dbReference type="CDD" id="cd00590">
    <property type="entry name" value="RRM_SF"/>
    <property type="match status" value="1"/>
</dbReference>
<feature type="domain" description="RanBP2-type" evidence="12">
    <location>
        <begin position="292"/>
        <end position="321"/>
    </location>
</feature>
<keyword evidence="7" id="KW-0539">Nucleus</keyword>
<organism evidence="13 14">
    <name type="scientific">Paratrimastix pyriformis</name>
    <dbReference type="NCBI Taxonomy" id="342808"/>
    <lineage>
        <taxon>Eukaryota</taxon>
        <taxon>Metamonada</taxon>
        <taxon>Preaxostyla</taxon>
        <taxon>Paratrimastigidae</taxon>
        <taxon>Paratrimastix</taxon>
    </lineage>
</organism>
<accession>A0ABQ8UVL1</accession>
<dbReference type="PROSITE" id="PS50199">
    <property type="entry name" value="ZF_RANBP2_2"/>
    <property type="match status" value="4"/>
</dbReference>
<dbReference type="InterPro" id="IPR012677">
    <property type="entry name" value="Nucleotide-bd_a/b_plait_sf"/>
</dbReference>
<reference evidence="13" key="1">
    <citation type="journal article" date="2022" name="bioRxiv">
        <title>Genomics of Preaxostyla Flagellates Illuminates Evolutionary Transitions and the Path Towards Mitochondrial Loss.</title>
        <authorList>
            <person name="Novak L.V.F."/>
            <person name="Treitli S.C."/>
            <person name="Pyrih J."/>
            <person name="Halakuc P."/>
            <person name="Pipaliya S.V."/>
            <person name="Vacek V."/>
            <person name="Brzon O."/>
            <person name="Soukal P."/>
            <person name="Eme L."/>
            <person name="Dacks J.B."/>
            <person name="Karnkowska A."/>
            <person name="Elias M."/>
            <person name="Hampl V."/>
        </authorList>
    </citation>
    <scope>NUCLEOTIDE SEQUENCE</scope>
    <source>
        <strain evidence="13">RCP-MX</strain>
    </source>
</reference>
<feature type="compositionally biased region" description="Low complexity" evidence="10">
    <location>
        <begin position="255"/>
        <end position="276"/>
    </location>
</feature>
<evidence type="ECO:0000256" key="5">
    <source>
        <dbReference type="ARBA" id="ARBA00022833"/>
    </source>
</evidence>
<dbReference type="Pfam" id="PF00076">
    <property type="entry name" value="RRM_1"/>
    <property type="match status" value="1"/>
</dbReference>
<feature type="domain" description="RRM" evidence="11">
    <location>
        <begin position="35"/>
        <end position="119"/>
    </location>
</feature>
<feature type="domain" description="RanBP2-type" evidence="12">
    <location>
        <begin position="189"/>
        <end position="218"/>
    </location>
</feature>
<dbReference type="InterPro" id="IPR034870">
    <property type="entry name" value="TET_fam"/>
</dbReference>
<dbReference type="Proteomes" id="UP001141327">
    <property type="component" value="Unassembled WGS sequence"/>
</dbReference>
<dbReference type="PROSITE" id="PS50102">
    <property type="entry name" value="RRM"/>
    <property type="match status" value="1"/>
</dbReference>
<evidence type="ECO:0000256" key="8">
    <source>
        <dbReference type="PROSITE-ProRule" id="PRU00176"/>
    </source>
</evidence>
<proteinExistence type="inferred from homology"/>
<evidence type="ECO:0000256" key="9">
    <source>
        <dbReference type="PROSITE-ProRule" id="PRU00322"/>
    </source>
</evidence>
<evidence type="ECO:0000259" key="12">
    <source>
        <dbReference type="PROSITE" id="PS50199"/>
    </source>
</evidence>
<dbReference type="Gene3D" id="4.10.1060.10">
    <property type="entry name" value="Zinc finger, RanBP2-type"/>
    <property type="match status" value="4"/>
</dbReference>
<gene>
    <name evidence="13" type="ORF">PAPYR_1918</name>
</gene>
<evidence type="ECO:0000256" key="10">
    <source>
        <dbReference type="SAM" id="MobiDB-lite"/>
    </source>
</evidence>
<dbReference type="InterPro" id="IPR000504">
    <property type="entry name" value="RRM_dom"/>
</dbReference>
<dbReference type="SUPFAM" id="SSF90209">
    <property type="entry name" value="Ran binding protein zinc finger-like"/>
    <property type="match status" value="4"/>
</dbReference>
<evidence type="ECO:0000256" key="1">
    <source>
        <dbReference type="ARBA" id="ARBA00004123"/>
    </source>
</evidence>
<evidence type="ECO:0000256" key="7">
    <source>
        <dbReference type="ARBA" id="ARBA00023242"/>
    </source>
</evidence>
<comment type="similarity">
    <text evidence="2">Belongs to the RRM TET family.</text>
</comment>
<dbReference type="Gene3D" id="3.30.70.330">
    <property type="match status" value="1"/>
</dbReference>
<evidence type="ECO:0000256" key="4">
    <source>
        <dbReference type="ARBA" id="ARBA00022771"/>
    </source>
</evidence>
<comment type="caution">
    <text evidence="13">The sequence shown here is derived from an EMBL/GenBank/DDBJ whole genome shotgun (WGS) entry which is preliminary data.</text>
</comment>
<dbReference type="PROSITE" id="PS01358">
    <property type="entry name" value="ZF_RANBP2_1"/>
    <property type="match status" value="4"/>
</dbReference>
<evidence type="ECO:0000313" key="13">
    <source>
        <dbReference type="EMBL" id="KAJ4461777.1"/>
    </source>
</evidence>
<dbReference type="Pfam" id="PF00641">
    <property type="entry name" value="Zn_ribbon_RanBP"/>
    <property type="match status" value="4"/>
</dbReference>
<keyword evidence="6 8" id="KW-0694">RNA-binding</keyword>
<sequence>MQSFLQSLPQANWPYPHGQAQWGVQQIRTAPSNIDTAFVSGLHDSTTAQSLVMLFSRRGARVKVDPATQQPNISLGGTTADGGVCAYVTFETPQDAIMAFELNNTTFEDSIIQVQPVVMPNTARIPAGVVSQMGPMPTLLSALSSTPQQQVQLALQQARLLGMAPFDTPLPVLPPRRAAGTGARAYVPRVGDWVCPACRNCNYASRTACNKCKAPRPAVTEPPPGLDLTATHADAKPVPTLSAASVPEDSATDHQQQQQEQPEQQQQQQPIIESQPGHLPVQPPERPLKTLREGDWICRSCLNHNYAHREVCNRCKGPKPEDIAANNAELFEAFQQHQASSRKVCEGDWQCVLCRNHNYAHRIQCNRCGSPRQASDLTAAALLASGLDLNTLLQATGGRAALGNSLPVNMGLLNPASLALLSGMNGLTGPTAAAAPRNASQAAAVLAATQAAQLVQVAHAAALVGAVTAPRRPRATPVVRPGDWICPKCANHNFRQRTVCNRCQAPRPEGM</sequence>
<dbReference type="PANTHER" id="PTHR23238">
    <property type="entry name" value="RNA BINDING PROTEIN"/>
    <property type="match status" value="1"/>
</dbReference>
<dbReference type="InterPro" id="IPR001876">
    <property type="entry name" value="Znf_RanBP2"/>
</dbReference>